<dbReference type="OrthoDB" id="10266980at2759"/>
<dbReference type="HOGENOM" id="CLU_031758_1_0_1"/>
<gene>
    <name evidence="2" type="ORF">FIBRA_05666</name>
</gene>
<evidence type="ECO:0000313" key="3">
    <source>
        <dbReference type="Proteomes" id="UP000006352"/>
    </source>
</evidence>
<evidence type="ECO:0008006" key="4">
    <source>
        <dbReference type="Google" id="ProtNLM"/>
    </source>
</evidence>
<evidence type="ECO:0000313" key="2">
    <source>
        <dbReference type="EMBL" id="CCM03532.1"/>
    </source>
</evidence>
<dbReference type="EMBL" id="HE797116">
    <property type="protein sequence ID" value="CCM03532.1"/>
    <property type="molecule type" value="Genomic_DNA"/>
</dbReference>
<reference evidence="2 3" key="1">
    <citation type="journal article" date="2012" name="Appl. Environ. Microbiol.">
        <title>Short-read sequencing for genomic analysis of the brown rot fungus Fibroporia radiculosa.</title>
        <authorList>
            <person name="Tang J.D."/>
            <person name="Perkins A.D."/>
            <person name="Sonstegard T.S."/>
            <person name="Schroeder S.G."/>
            <person name="Burgess S.C."/>
            <person name="Diehl S.V."/>
        </authorList>
    </citation>
    <scope>NUCLEOTIDE SEQUENCE [LARGE SCALE GENOMIC DNA]</scope>
    <source>
        <strain evidence="2 3">TFFH 294</strain>
    </source>
</reference>
<dbReference type="Proteomes" id="UP000006352">
    <property type="component" value="Unassembled WGS sequence"/>
</dbReference>
<keyword evidence="3" id="KW-1185">Reference proteome</keyword>
<dbReference type="PANTHER" id="PTHR32027:SF0">
    <property type="entry name" value="CYTOSINE DEAMINASE"/>
    <property type="match status" value="1"/>
</dbReference>
<dbReference type="InterPro" id="IPR052349">
    <property type="entry name" value="Metallo-hydrolase_Enzymes"/>
</dbReference>
<dbReference type="InParanoid" id="J4HXX4"/>
<dbReference type="GO" id="GO:0016814">
    <property type="term" value="F:hydrolase activity, acting on carbon-nitrogen (but not peptide) bonds, in cyclic amidines"/>
    <property type="evidence" value="ECO:0007669"/>
    <property type="project" value="TreeGrafter"/>
</dbReference>
<sequence>MQGEFLVPVHSANEFPEKARQVLIRNVYLHDDSSVQSSPLYDVICTNGKVHDVRATSDPTNVENDDTYIRGSIDSEDVEILDAEGKGILVPALCHAHIHLDKCFLLGKSDELVSGDFAEALKVTAQAKGNFPSALEDLYNRGSRLIVESVECGVTAMRAHVEVDETVHMSCLDVGLRLKKDYETICDVQIAVFAQDPLFSAQNAELGDNLILLQNAAARDGVHAVGSAPYVEPSVAQAKRNIRFIFDIACTHGLHADFHLDYTLDRDAEPLIWYVLDELRTRMRTGRWPAGARVCVGHATRLTLFSAEEWAALAHAVHPDGEGLPLALVGLPPSDVYMMARGAQWELARPRGTLDVVRLARVHALPVAMAVNNVENAFTPQGVLDPLALCPLGVALFQSGTRADAARLVVRRSSLICFSRGSLALLDTLNVAGGRDGKCTDRGGHERSPRAASGARGPS</sequence>
<organism evidence="2 3">
    <name type="scientific">Fibroporia radiculosa</name>
    <dbReference type="NCBI Taxonomy" id="599839"/>
    <lineage>
        <taxon>Eukaryota</taxon>
        <taxon>Fungi</taxon>
        <taxon>Dikarya</taxon>
        <taxon>Basidiomycota</taxon>
        <taxon>Agaricomycotina</taxon>
        <taxon>Agaricomycetes</taxon>
        <taxon>Polyporales</taxon>
        <taxon>Fibroporiaceae</taxon>
        <taxon>Fibroporia</taxon>
    </lineage>
</organism>
<dbReference type="SUPFAM" id="SSF51556">
    <property type="entry name" value="Metallo-dependent hydrolases"/>
    <property type="match status" value="1"/>
</dbReference>
<protein>
    <recommendedName>
        <fullName evidence="4">Amidohydrolase-related domain-containing protein</fullName>
    </recommendedName>
</protein>
<proteinExistence type="predicted"/>
<dbReference type="PANTHER" id="PTHR32027">
    <property type="entry name" value="CYTOSINE DEAMINASE"/>
    <property type="match status" value="1"/>
</dbReference>
<feature type="compositionally biased region" description="Basic and acidic residues" evidence="1">
    <location>
        <begin position="436"/>
        <end position="449"/>
    </location>
</feature>
<evidence type="ECO:0000256" key="1">
    <source>
        <dbReference type="SAM" id="MobiDB-lite"/>
    </source>
</evidence>
<name>J4HXX4_9APHY</name>
<feature type="region of interest" description="Disordered" evidence="1">
    <location>
        <begin position="436"/>
        <end position="459"/>
    </location>
</feature>
<dbReference type="STRING" id="599839.J4HXX4"/>
<dbReference type="RefSeq" id="XP_012182815.1">
    <property type="nucleotide sequence ID" value="XM_012327425.1"/>
</dbReference>
<dbReference type="AlphaFoldDB" id="J4HXX4"/>
<dbReference type="GeneID" id="24098443"/>
<accession>J4HXX4</accession>
<dbReference type="InterPro" id="IPR032466">
    <property type="entry name" value="Metal_Hydrolase"/>
</dbReference>
<dbReference type="Gene3D" id="3.20.20.140">
    <property type="entry name" value="Metal-dependent hydrolases"/>
    <property type="match status" value="1"/>
</dbReference>